<dbReference type="SMART" id="SM00809">
    <property type="entry name" value="Alpha_adaptinC2"/>
    <property type="match status" value="1"/>
</dbReference>
<keyword evidence="4" id="KW-0653">Protein transport</keyword>
<dbReference type="FunFam" id="2.60.40.1230:FF:000001">
    <property type="entry name" value="ADP-ribosylation factor-binding protein GGA1 isoform 1"/>
    <property type="match status" value="1"/>
</dbReference>
<dbReference type="GO" id="GO:0006886">
    <property type="term" value="P:intracellular protein transport"/>
    <property type="evidence" value="ECO:0007669"/>
    <property type="project" value="InterPro"/>
</dbReference>
<keyword evidence="3" id="KW-0813">Transport</keyword>
<evidence type="ECO:0000256" key="5">
    <source>
        <dbReference type="ARBA" id="ARBA00023034"/>
    </source>
</evidence>
<organism evidence="7 8">
    <name type="scientific">Eschrichtius robustus</name>
    <name type="common">California gray whale</name>
    <name type="synonym">Eschrichtius gibbosus</name>
    <dbReference type="NCBI Taxonomy" id="9764"/>
    <lineage>
        <taxon>Eukaryota</taxon>
        <taxon>Metazoa</taxon>
        <taxon>Chordata</taxon>
        <taxon>Craniata</taxon>
        <taxon>Vertebrata</taxon>
        <taxon>Euteleostomi</taxon>
        <taxon>Mammalia</taxon>
        <taxon>Eutheria</taxon>
        <taxon>Laurasiatheria</taxon>
        <taxon>Artiodactyla</taxon>
        <taxon>Whippomorpha</taxon>
        <taxon>Cetacea</taxon>
        <taxon>Mysticeti</taxon>
        <taxon>Eschrichtiidae</taxon>
        <taxon>Eschrichtius</taxon>
    </lineage>
</organism>
<evidence type="ECO:0000256" key="2">
    <source>
        <dbReference type="ARBA" id="ARBA00004555"/>
    </source>
</evidence>
<keyword evidence="8" id="KW-1185">Reference proteome</keyword>
<dbReference type="SUPFAM" id="SSF49348">
    <property type="entry name" value="Clathrin adaptor appendage domain"/>
    <property type="match status" value="1"/>
</dbReference>
<dbReference type="GO" id="GO:0034394">
    <property type="term" value="P:protein localization to cell surface"/>
    <property type="evidence" value="ECO:0007669"/>
    <property type="project" value="TreeGrafter"/>
</dbReference>
<dbReference type="Gene3D" id="2.60.40.1230">
    <property type="match status" value="1"/>
</dbReference>
<feature type="domain" description="GAE" evidence="6">
    <location>
        <begin position="152"/>
        <end position="273"/>
    </location>
</feature>
<reference evidence="7 8" key="1">
    <citation type="submission" date="2022-11" db="EMBL/GenBank/DDBJ databases">
        <title>Whole genome sequence of Eschrichtius robustus ER-17-0199.</title>
        <authorList>
            <person name="Bruniche-Olsen A."/>
            <person name="Black A.N."/>
            <person name="Fields C.J."/>
            <person name="Walden K."/>
            <person name="Dewoody J.A."/>
        </authorList>
    </citation>
    <scope>NUCLEOTIDE SEQUENCE [LARGE SCALE GENOMIC DNA]</scope>
    <source>
        <strain evidence="7">ER-17-0199</strain>
        <tissue evidence="7">Blubber</tissue>
    </source>
</reference>
<dbReference type="EMBL" id="JAIQCJ010001896">
    <property type="protein sequence ID" value="KAJ8786965.1"/>
    <property type="molecule type" value="Genomic_DNA"/>
</dbReference>
<dbReference type="PANTHER" id="PTHR45905">
    <property type="entry name" value="GOLGI-LOCALIZED, GAMMA-ADAPTIN EAR CONTAINING, ARF BINDING PROTEIN"/>
    <property type="match status" value="1"/>
</dbReference>
<proteinExistence type="predicted"/>
<dbReference type="Pfam" id="PF02883">
    <property type="entry name" value="Alpha_adaptinC2"/>
    <property type="match status" value="1"/>
</dbReference>
<dbReference type="GO" id="GO:0031267">
    <property type="term" value="F:small GTPase binding"/>
    <property type="evidence" value="ECO:0007669"/>
    <property type="project" value="InterPro"/>
</dbReference>
<dbReference type="InterPro" id="IPR013041">
    <property type="entry name" value="Clathrin_app_Ig-like_sf"/>
</dbReference>
<evidence type="ECO:0000256" key="1">
    <source>
        <dbReference type="ARBA" id="ARBA00004481"/>
    </source>
</evidence>
<dbReference type="GO" id="GO:0006893">
    <property type="term" value="P:Golgi to plasma membrane transport"/>
    <property type="evidence" value="ECO:0007669"/>
    <property type="project" value="TreeGrafter"/>
</dbReference>
<dbReference type="InterPro" id="IPR027422">
    <property type="entry name" value="GGA1-3"/>
</dbReference>
<comment type="subcellular location">
    <subcellularLocation>
        <location evidence="1">Endosome membrane</location>
        <topology evidence="1">Peripheral membrane protein</topology>
    </subcellularLocation>
    <subcellularLocation>
        <location evidence="2">Golgi apparatus</location>
    </subcellularLocation>
</comment>
<evidence type="ECO:0000256" key="4">
    <source>
        <dbReference type="ARBA" id="ARBA00022927"/>
    </source>
</evidence>
<dbReference type="PROSITE" id="PS50180">
    <property type="entry name" value="GAE"/>
    <property type="match status" value="1"/>
</dbReference>
<name>A0AB34H7S2_ESCRO</name>
<dbReference type="AlphaFoldDB" id="A0AB34H7S2"/>
<comment type="caution">
    <text evidence="7">The sequence shown here is derived from an EMBL/GenBank/DDBJ whole genome shotgun (WGS) entry which is preliminary data.</text>
</comment>
<dbReference type="GO" id="GO:0010008">
    <property type="term" value="C:endosome membrane"/>
    <property type="evidence" value="ECO:0007669"/>
    <property type="project" value="UniProtKB-SubCell"/>
</dbReference>
<dbReference type="Proteomes" id="UP001159641">
    <property type="component" value="Unassembled WGS sequence"/>
</dbReference>
<protein>
    <recommendedName>
        <fullName evidence="6">GAE domain-containing protein</fullName>
    </recommendedName>
</protein>
<dbReference type="InterPro" id="IPR008152">
    <property type="entry name" value="Clathrin_a/b/g-adaptin_app_Ig"/>
</dbReference>
<gene>
    <name evidence="7" type="ORF">J1605_023220</name>
</gene>
<sequence>MPGLRRALSSSLPPRTSGLVKPVSSGFFAGAATSPLLPTSASARPLLPFSTGPGSPLFQPPAFQSQGSPMQGPELSLSSVHVPLESIKPSRCWRLGARGEHALSGGPAEVLPQTPGSLCHGVAVPSRLAAVLCWLSSAFLSFHTQRAPFLTGSALPVTAYDKDGFRILFHFAKECPPGRPDVLVVVVSMLNTAPLPIKSIVLQAAVPKSMKVKLQPPSGTELSPFSPIQPPAAITQVMLLANPLKEKARLRYRLTFALGEQLSTEVGEDDSQRPVSSCFGLPASHQMACGVARDREQEASGSDTLH</sequence>
<keyword evidence="5" id="KW-0333">Golgi apparatus</keyword>
<dbReference type="PANTHER" id="PTHR45905:SF3">
    <property type="entry name" value="ADP-RIBOSYLATION FACTOR-BINDING PROTEIN GGA3"/>
    <property type="match status" value="1"/>
</dbReference>
<evidence type="ECO:0000313" key="7">
    <source>
        <dbReference type="EMBL" id="KAJ8786965.1"/>
    </source>
</evidence>
<evidence type="ECO:0000313" key="8">
    <source>
        <dbReference type="Proteomes" id="UP001159641"/>
    </source>
</evidence>
<dbReference type="InterPro" id="IPR008153">
    <property type="entry name" value="GAE_dom"/>
</dbReference>
<evidence type="ECO:0000256" key="3">
    <source>
        <dbReference type="ARBA" id="ARBA00022448"/>
    </source>
</evidence>
<dbReference type="GO" id="GO:0005802">
    <property type="term" value="C:trans-Golgi network"/>
    <property type="evidence" value="ECO:0007669"/>
    <property type="project" value="InterPro"/>
</dbReference>
<accession>A0AB34H7S2</accession>
<evidence type="ECO:0000259" key="6">
    <source>
        <dbReference type="PROSITE" id="PS50180"/>
    </source>
</evidence>